<reference evidence="1" key="2">
    <citation type="submission" date="2021-04" db="EMBL/GenBank/DDBJ databases">
        <authorList>
            <person name="Gilroy R."/>
        </authorList>
    </citation>
    <scope>NUCLEOTIDE SEQUENCE</scope>
    <source>
        <strain evidence="1">CHK192-8294</strain>
    </source>
</reference>
<dbReference type="AlphaFoldDB" id="A0A9D2MNL3"/>
<proteinExistence type="predicted"/>
<dbReference type="Proteomes" id="UP000823921">
    <property type="component" value="Unassembled WGS sequence"/>
</dbReference>
<accession>A0A9D2MNL3</accession>
<dbReference type="Pfam" id="PF10844">
    <property type="entry name" value="DUF2577"/>
    <property type="match status" value="1"/>
</dbReference>
<gene>
    <name evidence="1" type="ORF">H9712_08445</name>
</gene>
<sequence>MNTFEENAGRIARSMGEAARQVADPAPVMIGEVVSTSPLKIWAAGMDQGQESLWINEALLAGYDPGLSGTLTGTGAMGAVTTKVEPGDLTRRGPALKAGDRVVVLSLDRQIYYILCKVVTP</sequence>
<dbReference type="InterPro" id="IPR022555">
    <property type="entry name" value="DUF2577"/>
</dbReference>
<name>A0A9D2MNL3_9FIRM</name>
<protein>
    <submittedName>
        <fullName evidence="1">DUF2577 domain-containing protein</fullName>
    </submittedName>
</protein>
<dbReference type="EMBL" id="DWXO01000080">
    <property type="protein sequence ID" value="HJB81001.1"/>
    <property type="molecule type" value="Genomic_DNA"/>
</dbReference>
<organism evidence="1 2">
    <name type="scientific">Candidatus Flavonifractor intestinigallinarum</name>
    <dbReference type="NCBI Taxonomy" id="2838586"/>
    <lineage>
        <taxon>Bacteria</taxon>
        <taxon>Bacillati</taxon>
        <taxon>Bacillota</taxon>
        <taxon>Clostridia</taxon>
        <taxon>Eubacteriales</taxon>
        <taxon>Oscillospiraceae</taxon>
        <taxon>Flavonifractor</taxon>
    </lineage>
</organism>
<comment type="caution">
    <text evidence="1">The sequence shown here is derived from an EMBL/GenBank/DDBJ whole genome shotgun (WGS) entry which is preliminary data.</text>
</comment>
<reference evidence="1" key="1">
    <citation type="journal article" date="2021" name="PeerJ">
        <title>Extensive microbial diversity within the chicken gut microbiome revealed by metagenomics and culture.</title>
        <authorList>
            <person name="Gilroy R."/>
            <person name="Ravi A."/>
            <person name="Getino M."/>
            <person name="Pursley I."/>
            <person name="Horton D.L."/>
            <person name="Alikhan N.F."/>
            <person name="Baker D."/>
            <person name="Gharbi K."/>
            <person name="Hall N."/>
            <person name="Watson M."/>
            <person name="Adriaenssens E.M."/>
            <person name="Foster-Nyarko E."/>
            <person name="Jarju S."/>
            <person name="Secka A."/>
            <person name="Antonio M."/>
            <person name="Oren A."/>
            <person name="Chaudhuri R.R."/>
            <person name="La Ragione R."/>
            <person name="Hildebrand F."/>
            <person name="Pallen M.J."/>
        </authorList>
    </citation>
    <scope>NUCLEOTIDE SEQUENCE</scope>
    <source>
        <strain evidence="1">CHK192-8294</strain>
    </source>
</reference>
<evidence type="ECO:0000313" key="2">
    <source>
        <dbReference type="Proteomes" id="UP000823921"/>
    </source>
</evidence>
<evidence type="ECO:0000313" key="1">
    <source>
        <dbReference type="EMBL" id="HJB81001.1"/>
    </source>
</evidence>